<feature type="transmembrane region" description="Helical" evidence="7">
    <location>
        <begin position="68"/>
        <end position="90"/>
    </location>
</feature>
<dbReference type="PANTHER" id="PTHR33048">
    <property type="entry name" value="PTH11-LIKE INTEGRAL MEMBRANE PROTEIN (AFU_ORTHOLOGUE AFUA_5G11245)"/>
    <property type="match status" value="1"/>
</dbReference>
<feature type="transmembrane region" description="Helical" evidence="7">
    <location>
        <begin position="229"/>
        <end position="254"/>
    </location>
</feature>
<reference evidence="9 10" key="1">
    <citation type="submission" date="2021-01" db="EMBL/GenBank/DDBJ databases">
        <title>Cercospora kikuchii MAFF 305040 whole genome shotgun sequence.</title>
        <authorList>
            <person name="Kashiwa T."/>
            <person name="Suzuki T."/>
        </authorList>
    </citation>
    <scope>NUCLEOTIDE SEQUENCE [LARGE SCALE GENOMIC DNA]</scope>
    <source>
        <strain evidence="9 10">MAFF 305040</strain>
    </source>
</reference>
<dbReference type="PANTHER" id="PTHR33048:SF124">
    <property type="entry name" value="INTEGRAL MEMBRANE PROTEIN"/>
    <property type="match status" value="1"/>
</dbReference>
<evidence type="ECO:0000313" key="10">
    <source>
        <dbReference type="Proteomes" id="UP000825890"/>
    </source>
</evidence>
<dbReference type="AlphaFoldDB" id="A0A9P3CQ45"/>
<evidence type="ECO:0000313" key="9">
    <source>
        <dbReference type="EMBL" id="GIZ46853.1"/>
    </source>
</evidence>
<feature type="compositionally biased region" description="Polar residues" evidence="6">
    <location>
        <begin position="415"/>
        <end position="439"/>
    </location>
</feature>
<keyword evidence="2 7" id="KW-0812">Transmembrane</keyword>
<feature type="transmembrane region" description="Helical" evidence="7">
    <location>
        <begin position="110"/>
        <end position="135"/>
    </location>
</feature>
<keyword evidence="10" id="KW-1185">Reference proteome</keyword>
<dbReference type="RefSeq" id="XP_044661340.1">
    <property type="nucleotide sequence ID" value="XM_044805405.1"/>
</dbReference>
<comment type="caution">
    <text evidence="9">The sequence shown here is derived from an EMBL/GenBank/DDBJ whole genome shotgun (WGS) entry which is preliminary data.</text>
</comment>
<proteinExistence type="inferred from homology"/>
<feature type="transmembrane region" description="Helical" evidence="7">
    <location>
        <begin position="198"/>
        <end position="217"/>
    </location>
</feature>
<feature type="transmembrane region" description="Helical" evidence="7">
    <location>
        <begin position="147"/>
        <end position="170"/>
    </location>
</feature>
<evidence type="ECO:0000256" key="2">
    <source>
        <dbReference type="ARBA" id="ARBA00022692"/>
    </source>
</evidence>
<dbReference type="Proteomes" id="UP000825890">
    <property type="component" value="Unassembled WGS sequence"/>
</dbReference>
<dbReference type="InterPro" id="IPR052337">
    <property type="entry name" value="SAT4-like"/>
</dbReference>
<comment type="similarity">
    <text evidence="5">Belongs to the SAT4 family.</text>
</comment>
<evidence type="ECO:0000256" key="3">
    <source>
        <dbReference type="ARBA" id="ARBA00022989"/>
    </source>
</evidence>
<evidence type="ECO:0000256" key="5">
    <source>
        <dbReference type="ARBA" id="ARBA00038359"/>
    </source>
</evidence>
<accession>A0A9P3CQ45</accession>
<dbReference type="EMBL" id="BOLY01000006">
    <property type="protein sequence ID" value="GIZ46853.1"/>
    <property type="molecule type" value="Genomic_DNA"/>
</dbReference>
<gene>
    <name evidence="9" type="ORF">CKM354_000996200</name>
</gene>
<dbReference type="Pfam" id="PF20684">
    <property type="entry name" value="Fung_rhodopsin"/>
    <property type="match status" value="1"/>
</dbReference>
<dbReference type="InterPro" id="IPR049326">
    <property type="entry name" value="Rhodopsin_dom_fungi"/>
</dbReference>
<evidence type="ECO:0000256" key="4">
    <source>
        <dbReference type="ARBA" id="ARBA00023136"/>
    </source>
</evidence>
<evidence type="ECO:0000256" key="7">
    <source>
        <dbReference type="SAM" id="Phobius"/>
    </source>
</evidence>
<feature type="region of interest" description="Disordered" evidence="6">
    <location>
        <begin position="360"/>
        <end position="439"/>
    </location>
</feature>
<feature type="region of interest" description="Disordered" evidence="6">
    <location>
        <begin position="457"/>
        <end position="476"/>
    </location>
</feature>
<evidence type="ECO:0000256" key="6">
    <source>
        <dbReference type="SAM" id="MobiDB-lite"/>
    </source>
</evidence>
<keyword evidence="4 7" id="KW-0472">Membrane</keyword>
<evidence type="ECO:0000259" key="8">
    <source>
        <dbReference type="Pfam" id="PF20684"/>
    </source>
</evidence>
<name>A0A9P3CQ45_9PEZI</name>
<keyword evidence="3 7" id="KW-1133">Transmembrane helix</keyword>
<feature type="domain" description="Rhodopsin" evidence="8">
    <location>
        <begin position="52"/>
        <end position="291"/>
    </location>
</feature>
<dbReference type="OrthoDB" id="5342292at2759"/>
<organism evidence="9 10">
    <name type="scientific">Cercospora kikuchii</name>
    <dbReference type="NCBI Taxonomy" id="84275"/>
    <lineage>
        <taxon>Eukaryota</taxon>
        <taxon>Fungi</taxon>
        <taxon>Dikarya</taxon>
        <taxon>Ascomycota</taxon>
        <taxon>Pezizomycotina</taxon>
        <taxon>Dothideomycetes</taxon>
        <taxon>Dothideomycetidae</taxon>
        <taxon>Mycosphaerellales</taxon>
        <taxon>Mycosphaerellaceae</taxon>
        <taxon>Cercospora</taxon>
    </lineage>
</organism>
<dbReference type="GeneID" id="68295537"/>
<protein>
    <recommendedName>
        <fullName evidence="8">Rhodopsin domain-containing protein</fullName>
    </recommendedName>
</protein>
<feature type="transmembrane region" description="Helical" evidence="7">
    <location>
        <begin position="36"/>
        <end position="56"/>
    </location>
</feature>
<sequence>MSSPMARSTTAAMPAPEGYAANLSHPVTTQHRDAGVVLSILGMIVSTAFLSLRIYTRAFASRRWGVDDAAIVVAWMLSISLQAILIYLWATELISVHLWDISLSQAKESILLTTISAGALYIVTMAIAKLSLLIYYHKLSPSRWFRYLIYAVGTFIIVYSTAMFFAVIFACKPIDKSWDFTIENGQCMDKDAIYLGHAGLNTGTTLLLFGIPVPIMLKLEIPKLQKFGLAAMLFVGVLTLIASVVRLALLPAALHYADTTWSIAKPAIWLCIETNLVIICSCLPSMRSFFRHVAPKYVGEQYDDDYEKSLTGNRMSGGAAVSSLTLDEMAKLNRLSKGQPKIFTSFEAWQSWWEKDVEGKKNGSRKSLSKRASQDDILDEKNGQRVPRARGKTFSAITEEQEHHDGRKRALSAASKGTGSTLTRPSTARSKKSSVSLRTNYSGTTVGSVIYEKTSASIPPRPIQPRLRSDNQSTVPETVGLGIYGYKSAQTTEKPARMSIGQ</sequence>
<evidence type="ECO:0000256" key="1">
    <source>
        <dbReference type="ARBA" id="ARBA00004141"/>
    </source>
</evidence>
<comment type="subcellular location">
    <subcellularLocation>
        <location evidence="1">Membrane</location>
        <topology evidence="1">Multi-pass membrane protein</topology>
    </subcellularLocation>
</comment>
<dbReference type="GO" id="GO:0016020">
    <property type="term" value="C:membrane"/>
    <property type="evidence" value="ECO:0007669"/>
    <property type="project" value="UniProtKB-SubCell"/>
</dbReference>